<reference evidence="2" key="1">
    <citation type="submission" date="2009-10" db="EMBL/GenBank/DDBJ databases">
        <title>Diversity of trophic interactions inside an arsenic-rich microbial ecosystem.</title>
        <authorList>
            <person name="Bertin P.N."/>
            <person name="Heinrich-Salmeron A."/>
            <person name="Pelletier E."/>
            <person name="Goulhen-Chollet F."/>
            <person name="Arsene-Ploetze F."/>
            <person name="Gallien S."/>
            <person name="Calteau A."/>
            <person name="Vallenet D."/>
            <person name="Casiot C."/>
            <person name="Chane-Woon-Ming B."/>
            <person name="Giloteaux L."/>
            <person name="Barakat M."/>
            <person name="Bonnefoy V."/>
            <person name="Bruneel O."/>
            <person name="Chandler M."/>
            <person name="Cleiss J."/>
            <person name="Duran R."/>
            <person name="Elbaz-Poulichet F."/>
            <person name="Fonknechten N."/>
            <person name="Lauga B."/>
            <person name="Mornico D."/>
            <person name="Ortet P."/>
            <person name="Schaeffer C."/>
            <person name="Siguier P."/>
            <person name="Alexander Thil Smith A."/>
            <person name="Van Dorsselaer A."/>
            <person name="Weissenbach J."/>
            <person name="Medigue C."/>
            <person name="Le Paslier D."/>
        </authorList>
    </citation>
    <scope>NUCLEOTIDE SEQUENCE</scope>
</reference>
<organism evidence="2">
    <name type="scientific">mine drainage metagenome</name>
    <dbReference type="NCBI Taxonomy" id="410659"/>
    <lineage>
        <taxon>unclassified sequences</taxon>
        <taxon>metagenomes</taxon>
        <taxon>ecological metagenomes</taxon>
    </lineage>
</organism>
<dbReference type="SUPFAM" id="SSF55781">
    <property type="entry name" value="GAF domain-like"/>
    <property type="match status" value="1"/>
</dbReference>
<dbReference type="Pfam" id="PF13185">
    <property type="entry name" value="GAF_2"/>
    <property type="match status" value="1"/>
</dbReference>
<dbReference type="SUPFAM" id="SSF141868">
    <property type="entry name" value="EAL domain-like"/>
    <property type="match status" value="1"/>
</dbReference>
<dbReference type="PANTHER" id="PTHR33121:SF79">
    <property type="entry name" value="CYCLIC DI-GMP PHOSPHODIESTERASE PDED-RELATED"/>
    <property type="match status" value="1"/>
</dbReference>
<name>E6PIB5_9ZZZZ</name>
<dbReference type="InterPro" id="IPR029016">
    <property type="entry name" value="GAF-like_dom_sf"/>
</dbReference>
<dbReference type="Pfam" id="PF00563">
    <property type="entry name" value="EAL"/>
    <property type="match status" value="1"/>
</dbReference>
<dbReference type="GO" id="GO:0019825">
    <property type="term" value="F:oxygen binding"/>
    <property type="evidence" value="ECO:0007669"/>
    <property type="project" value="InterPro"/>
</dbReference>
<dbReference type="SMART" id="SM00052">
    <property type="entry name" value="EAL"/>
    <property type="match status" value="1"/>
</dbReference>
<sequence length="677" mass="75297">MAAYGKEAASALTRIDLLDRRALAEIVECTFAQVGQCQPVADILSRLNAEEFARLKGQLADYIAMLLEPNLDAETHATQARRVGAVHAFVGLGPQWLAHTYSIVEQQIVDRLSALPIERSAPVERSINQRILLDIREQAESFGTVGKSLTATITQIDRSINSVANLSDLIRGAFEAMDSIEGLLAGLFLRSDSTGELQVEATFGLGRRYHEAMEEGETPKIHIDANRAAGRGPGGQAWRSAEIVVAHDWMASADRAPWRSVSAELGFRSGAAIPLLDESGRTIALLMLYSHYPGFFASNRIEKFLIHLQLVLGREVARRIHAPIVPMTESTAYRRLLDIQSVAVLYQPIVNLRDSTLVKVEALARLIDERGEMIPAQRFLPALGESDLLQLFETVLRIACRDCMMLECAGLRTNIAVNIPAPALADPRYREVLFAILLENGLAPNRLTLEMLETPEDAADLTRHERSIAQLRAHGIEIEQDDLGSAHSSLVRLDRYPFDGVKIDQALVQGARIHPQRALEFILHLTRLAHALDIPVTVEGLENHGTIEAATILGADRGQGYGIARPMQASELLQWHADFQHRIDPQTPQTSLGAMAGFLLWDLQLAELARWPNMLAEFTRGDSIIDRYRRTHAATDARLEHLLARTRAEASQGANHERYRRARQEVMKELHEHWTSM</sequence>
<accession>E6PIB5</accession>
<dbReference type="InterPro" id="IPR009050">
    <property type="entry name" value="Globin-like_sf"/>
</dbReference>
<dbReference type="InterPro" id="IPR012292">
    <property type="entry name" value="Globin/Proto"/>
</dbReference>
<comment type="caution">
    <text evidence="2">The sequence shown here is derived from an EMBL/GenBank/DDBJ whole genome shotgun (WGS) entry which is preliminary data.</text>
</comment>
<feature type="domain" description="EAL" evidence="1">
    <location>
        <begin position="326"/>
        <end position="580"/>
    </location>
</feature>
<dbReference type="EMBL" id="CABL01000019">
    <property type="protein sequence ID" value="CBH76205.1"/>
    <property type="molecule type" value="Genomic_DNA"/>
</dbReference>
<protein>
    <submittedName>
        <fullName evidence="2">Diguanylate phosphodiesterase</fullName>
    </submittedName>
</protein>
<dbReference type="InterPro" id="IPR050706">
    <property type="entry name" value="Cyclic-di-GMP_PDE-like"/>
</dbReference>
<dbReference type="Pfam" id="PF11563">
    <property type="entry name" value="Protoglobin"/>
    <property type="match status" value="1"/>
</dbReference>
<proteinExistence type="predicted"/>
<dbReference type="SUPFAM" id="SSF46458">
    <property type="entry name" value="Globin-like"/>
    <property type="match status" value="1"/>
</dbReference>
<dbReference type="Gene3D" id="1.10.490.10">
    <property type="entry name" value="Globins"/>
    <property type="match status" value="1"/>
</dbReference>
<dbReference type="InterPro" id="IPR001633">
    <property type="entry name" value="EAL_dom"/>
</dbReference>
<dbReference type="Gene3D" id="3.30.450.40">
    <property type="match status" value="1"/>
</dbReference>
<evidence type="ECO:0000259" key="1">
    <source>
        <dbReference type="PROSITE" id="PS50883"/>
    </source>
</evidence>
<dbReference type="InterPro" id="IPR035919">
    <property type="entry name" value="EAL_sf"/>
</dbReference>
<dbReference type="InterPro" id="IPR003018">
    <property type="entry name" value="GAF"/>
</dbReference>
<dbReference type="GO" id="GO:0071111">
    <property type="term" value="F:cyclic-guanylate-specific phosphodiesterase activity"/>
    <property type="evidence" value="ECO:0007669"/>
    <property type="project" value="InterPro"/>
</dbReference>
<dbReference type="InterPro" id="IPR044398">
    <property type="entry name" value="Globin-sensor_dom"/>
</dbReference>
<dbReference type="PROSITE" id="PS50883">
    <property type="entry name" value="EAL"/>
    <property type="match status" value="1"/>
</dbReference>
<dbReference type="Gene3D" id="3.20.20.450">
    <property type="entry name" value="EAL domain"/>
    <property type="match status" value="1"/>
</dbReference>
<evidence type="ECO:0000313" key="2">
    <source>
        <dbReference type="EMBL" id="CBH76205.1"/>
    </source>
</evidence>
<gene>
    <name evidence="2" type="ORF">CARN1_0685</name>
</gene>
<dbReference type="PANTHER" id="PTHR33121">
    <property type="entry name" value="CYCLIC DI-GMP PHOSPHODIESTERASE PDEF"/>
    <property type="match status" value="1"/>
</dbReference>
<dbReference type="GO" id="GO:0020037">
    <property type="term" value="F:heme binding"/>
    <property type="evidence" value="ECO:0007669"/>
    <property type="project" value="InterPro"/>
</dbReference>
<dbReference type="AlphaFoldDB" id="E6PIB5"/>
<dbReference type="CDD" id="cd01948">
    <property type="entry name" value="EAL"/>
    <property type="match status" value="1"/>
</dbReference>